<evidence type="ECO:0000256" key="1">
    <source>
        <dbReference type="ARBA" id="ARBA00001946"/>
    </source>
</evidence>
<name>A0A7W7Y5S4_9BACT</name>
<dbReference type="GO" id="GO:0046872">
    <property type="term" value="F:metal ion binding"/>
    <property type="evidence" value="ECO:0007669"/>
    <property type="project" value="UniProtKB-KW"/>
</dbReference>
<dbReference type="SUPFAM" id="SSF55957">
    <property type="entry name" value="Phosphoglucomutase, C-terminal domain"/>
    <property type="match status" value="1"/>
</dbReference>
<dbReference type="GO" id="GO:0005975">
    <property type="term" value="P:carbohydrate metabolic process"/>
    <property type="evidence" value="ECO:0007669"/>
    <property type="project" value="InterPro"/>
</dbReference>
<feature type="domain" description="Alpha-D-phosphohexomutase alpha/beta/alpha" evidence="9">
    <location>
        <begin position="156"/>
        <end position="253"/>
    </location>
</feature>
<feature type="domain" description="Alpha-D-phosphohexomutase alpha/beta/alpha" evidence="8">
    <location>
        <begin position="2"/>
        <end position="134"/>
    </location>
</feature>
<comment type="cofactor">
    <cofactor evidence="1">
        <name>Mg(2+)</name>
        <dbReference type="ChEBI" id="CHEBI:18420"/>
    </cofactor>
</comment>
<evidence type="ECO:0000256" key="2">
    <source>
        <dbReference type="ARBA" id="ARBA00010231"/>
    </source>
</evidence>
<organism evidence="11 12">
    <name type="scientific">Desulfurispira natronophila</name>
    <dbReference type="NCBI Taxonomy" id="682562"/>
    <lineage>
        <taxon>Bacteria</taxon>
        <taxon>Pseudomonadati</taxon>
        <taxon>Chrysiogenota</taxon>
        <taxon>Chrysiogenia</taxon>
        <taxon>Chrysiogenales</taxon>
        <taxon>Chrysiogenaceae</taxon>
        <taxon>Desulfurispira</taxon>
    </lineage>
</organism>
<dbReference type="InterPro" id="IPR005846">
    <property type="entry name" value="A-D-PHexomutase_a/b/a-III"/>
</dbReference>
<dbReference type="Pfam" id="PF02879">
    <property type="entry name" value="PGM_PMM_II"/>
    <property type="match status" value="1"/>
</dbReference>
<dbReference type="InterPro" id="IPR016055">
    <property type="entry name" value="A-D-PHexomutase_a/b/a-I/II/III"/>
</dbReference>
<dbReference type="Pfam" id="PF02878">
    <property type="entry name" value="PGM_PMM_I"/>
    <property type="match status" value="1"/>
</dbReference>
<evidence type="ECO:0000256" key="4">
    <source>
        <dbReference type="ARBA" id="ARBA00022723"/>
    </source>
</evidence>
<feature type="domain" description="Alpha-D-phosphohexomutase C-terminal" evidence="7">
    <location>
        <begin position="403"/>
        <end position="451"/>
    </location>
</feature>
<keyword evidence="5" id="KW-0460">Magnesium</keyword>
<keyword evidence="12" id="KW-1185">Reference proteome</keyword>
<dbReference type="PANTHER" id="PTHR45745:SF1">
    <property type="entry name" value="PHOSPHOGLUCOMUTASE 2B-RELATED"/>
    <property type="match status" value="1"/>
</dbReference>
<proteinExistence type="inferred from homology"/>
<dbReference type="InterPro" id="IPR005843">
    <property type="entry name" value="A-D-PHexomutase_C"/>
</dbReference>
<reference evidence="11 12" key="1">
    <citation type="submission" date="2020-08" db="EMBL/GenBank/DDBJ databases">
        <title>Genomic Encyclopedia of Type Strains, Phase IV (KMG-IV): sequencing the most valuable type-strain genomes for metagenomic binning, comparative biology and taxonomic classification.</title>
        <authorList>
            <person name="Goeker M."/>
        </authorList>
    </citation>
    <scope>NUCLEOTIDE SEQUENCE [LARGE SCALE GENOMIC DNA]</scope>
    <source>
        <strain evidence="11 12">DSM 22071</strain>
    </source>
</reference>
<evidence type="ECO:0000256" key="6">
    <source>
        <dbReference type="ARBA" id="ARBA00023235"/>
    </source>
</evidence>
<evidence type="ECO:0000259" key="8">
    <source>
        <dbReference type="Pfam" id="PF02878"/>
    </source>
</evidence>
<evidence type="ECO:0000259" key="9">
    <source>
        <dbReference type="Pfam" id="PF02879"/>
    </source>
</evidence>
<dbReference type="RefSeq" id="WP_183733452.1">
    <property type="nucleotide sequence ID" value="NZ_JACHID010000013.1"/>
</dbReference>
<keyword evidence="3" id="KW-0597">Phosphoprotein</keyword>
<dbReference type="AlphaFoldDB" id="A0A7W7Y5S4"/>
<dbReference type="Pfam" id="PF00408">
    <property type="entry name" value="PGM_PMM_IV"/>
    <property type="match status" value="1"/>
</dbReference>
<dbReference type="SUPFAM" id="SSF53738">
    <property type="entry name" value="Phosphoglucomutase, first 3 domains"/>
    <property type="match status" value="3"/>
</dbReference>
<dbReference type="PRINTS" id="PR00509">
    <property type="entry name" value="PGMPMM"/>
</dbReference>
<dbReference type="InterPro" id="IPR036900">
    <property type="entry name" value="A-D-PHexomutase_C_sf"/>
</dbReference>
<evidence type="ECO:0000313" key="11">
    <source>
        <dbReference type="EMBL" id="MBB5022615.1"/>
    </source>
</evidence>
<dbReference type="EC" id="5.4.2.2" evidence="11"/>
<keyword evidence="6 11" id="KW-0413">Isomerase</keyword>
<dbReference type="InterPro" id="IPR005845">
    <property type="entry name" value="A-D-PHexomutase_a/b/a-II"/>
</dbReference>
<dbReference type="Pfam" id="PF02880">
    <property type="entry name" value="PGM_PMM_III"/>
    <property type="match status" value="1"/>
</dbReference>
<comment type="caution">
    <text evidence="11">The sequence shown here is derived from an EMBL/GenBank/DDBJ whole genome shotgun (WGS) entry which is preliminary data.</text>
</comment>
<evidence type="ECO:0000259" key="10">
    <source>
        <dbReference type="Pfam" id="PF02880"/>
    </source>
</evidence>
<dbReference type="GO" id="GO:0008973">
    <property type="term" value="F:phosphopentomutase activity"/>
    <property type="evidence" value="ECO:0007669"/>
    <property type="project" value="TreeGrafter"/>
</dbReference>
<evidence type="ECO:0000313" key="12">
    <source>
        <dbReference type="Proteomes" id="UP000528322"/>
    </source>
</evidence>
<dbReference type="GO" id="GO:0004614">
    <property type="term" value="F:phosphoglucomutase activity"/>
    <property type="evidence" value="ECO:0007669"/>
    <property type="project" value="UniProtKB-EC"/>
</dbReference>
<dbReference type="Gene3D" id="3.40.120.10">
    <property type="entry name" value="Alpha-D-Glucose-1,6-Bisphosphate, subunit A, domain 3"/>
    <property type="match status" value="3"/>
</dbReference>
<dbReference type="EMBL" id="JACHID010000013">
    <property type="protein sequence ID" value="MBB5022615.1"/>
    <property type="molecule type" value="Genomic_DNA"/>
</dbReference>
<protein>
    <submittedName>
        <fullName evidence="11">Phosphoglucomutase</fullName>
        <ecNumber evidence="11">5.4.2.2</ecNumber>
    </submittedName>
</protein>
<dbReference type="GO" id="GO:0006166">
    <property type="term" value="P:purine ribonucleoside salvage"/>
    <property type="evidence" value="ECO:0007669"/>
    <property type="project" value="TreeGrafter"/>
</dbReference>
<evidence type="ECO:0000256" key="3">
    <source>
        <dbReference type="ARBA" id="ARBA00022553"/>
    </source>
</evidence>
<evidence type="ECO:0000259" key="7">
    <source>
        <dbReference type="Pfam" id="PF00408"/>
    </source>
</evidence>
<dbReference type="Gene3D" id="3.30.310.50">
    <property type="entry name" value="Alpha-D-phosphohexomutase, C-terminal domain"/>
    <property type="match status" value="1"/>
</dbReference>
<evidence type="ECO:0000256" key="5">
    <source>
        <dbReference type="ARBA" id="ARBA00022842"/>
    </source>
</evidence>
<dbReference type="InterPro" id="IPR005841">
    <property type="entry name" value="Alpha-D-phosphohexomutase_SF"/>
</dbReference>
<dbReference type="InterPro" id="IPR005844">
    <property type="entry name" value="A-D-PHexomutase_a/b/a-I"/>
</dbReference>
<keyword evidence="4" id="KW-0479">Metal-binding</keyword>
<accession>A0A7W7Y5S4</accession>
<sequence>MISFGTSGWRGHLAYDFTFQGVACVTKAIAEVVKKGPNVANGVVIGRDPRFLTEKFARDAARILAAEGVAAHLIERDIPTPVISHAIIHNQLAGGINFTASHNPSDYSGMKYSMPSGGPALPQVTQEIARIANELLVNDWQPEFSDKYLIMDPLEDYYQAIERIVDFQLLAPYKYALNPVYGTARDVLDELLRRNQVSYDIVNDFRDPYFGGYPPEPAKENIQDFIDFIQPTHALGLMCDGDGDRFGILENTGEVLNPNDVATVLAWYLIGEKKMPGGTARSVATTHMLDKVARYFGRELYETPVGFKWLGELISNDKIAIGAEESAGLSVYGHVPEKDGILAVLLVAEAVAFYKKSFSEILQDIRNAVGTLICQRINLSLDGLDMTAIRSALDQDVQELGDVPVQSINRTEGVKFIVDSERWILVRLSGTEPVARVYAEAPSEAEVQRLLDVGKKYLLSK</sequence>
<dbReference type="PANTHER" id="PTHR45745">
    <property type="entry name" value="PHOSPHOMANNOMUTASE 45A"/>
    <property type="match status" value="1"/>
</dbReference>
<dbReference type="Proteomes" id="UP000528322">
    <property type="component" value="Unassembled WGS sequence"/>
</dbReference>
<comment type="similarity">
    <text evidence="2">Belongs to the phosphohexose mutase family.</text>
</comment>
<feature type="domain" description="Alpha-D-phosphohexomutase alpha/beta/alpha" evidence="10">
    <location>
        <begin position="257"/>
        <end position="364"/>
    </location>
</feature>
<gene>
    <name evidence="11" type="ORF">HNR37_001953</name>
</gene>